<feature type="region of interest" description="Disordered" evidence="1">
    <location>
        <begin position="62"/>
        <end position="81"/>
    </location>
</feature>
<feature type="signal peptide" evidence="2">
    <location>
        <begin position="1"/>
        <end position="24"/>
    </location>
</feature>
<protein>
    <submittedName>
        <fullName evidence="3">Uncharacterized protein</fullName>
    </submittedName>
</protein>
<keyword evidence="4" id="KW-1185">Reference proteome</keyword>
<feature type="chain" id="PRO_5042183939" evidence="2">
    <location>
        <begin position="25"/>
        <end position="81"/>
    </location>
</feature>
<name>A0AAD5K7I1_9FUNG</name>
<feature type="compositionally biased region" description="Acidic residues" evidence="1">
    <location>
        <begin position="69"/>
        <end position="81"/>
    </location>
</feature>
<gene>
    <name evidence="3" type="ORF">BDA99DRAFT_499521</name>
</gene>
<evidence type="ECO:0000256" key="1">
    <source>
        <dbReference type="SAM" id="MobiDB-lite"/>
    </source>
</evidence>
<dbReference type="AlphaFoldDB" id="A0AAD5K7I1"/>
<evidence type="ECO:0000313" key="4">
    <source>
        <dbReference type="Proteomes" id="UP001209540"/>
    </source>
</evidence>
<evidence type="ECO:0000256" key="2">
    <source>
        <dbReference type="SAM" id="SignalP"/>
    </source>
</evidence>
<dbReference type="EMBL" id="JAIXMP010000005">
    <property type="protein sequence ID" value="KAI9272907.1"/>
    <property type="molecule type" value="Genomic_DNA"/>
</dbReference>
<reference evidence="3" key="1">
    <citation type="journal article" date="2022" name="IScience">
        <title>Evolution of zygomycete secretomes and the origins of terrestrial fungal ecologies.</title>
        <authorList>
            <person name="Chang Y."/>
            <person name="Wang Y."/>
            <person name="Mondo S."/>
            <person name="Ahrendt S."/>
            <person name="Andreopoulos W."/>
            <person name="Barry K."/>
            <person name="Beard J."/>
            <person name="Benny G.L."/>
            <person name="Blankenship S."/>
            <person name="Bonito G."/>
            <person name="Cuomo C."/>
            <person name="Desiro A."/>
            <person name="Gervers K.A."/>
            <person name="Hundley H."/>
            <person name="Kuo A."/>
            <person name="LaButti K."/>
            <person name="Lang B.F."/>
            <person name="Lipzen A."/>
            <person name="O'Donnell K."/>
            <person name="Pangilinan J."/>
            <person name="Reynolds N."/>
            <person name="Sandor L."/>
            <person name="Smith M.E."/>
            <person name="Tsang A."/>
            <person name="Grigoriev I.V."/>
            <person name="Stajich J.E."/>
            <person name="Spatafora J.W."/>
        </authorList>
    </citation>
    <scope>NUCLEOTIDE SEQUENCE</scope>
    <source>
        <strain evidence="3">RSA 2281</strain>
    </source>
</reference>
<reference evidence="3" key="2">
    <citation type="submission" date="2023-02" db="EMBL/GenBank/DDBJ databases">
        <authorList>
            <consortium name="DOE Joint Genome Institute"/>
            <person name="Mondo S.J."/>
            <person name="Chang Y."/>
            <person name="Wang Y."/>
            <person name="Ahrendt S."/>
            <person name="Andreopoulos W."/>
            <person name="Barry K."/>
            <person name="Beard J."/>
            <person name="Benny G.L."/>
            <person name="Blankenship S."/>
            <person name="Bonito G."/>
            <person name="Cuomo C."/>
            <person name="Desiro A."/>
            <person name="Gervers K.A."/>
            <person name="Hundley H."/>
            <person name="Kuo A."/>
            <person name="LaButti K."/>
            <person name="Lang B.F."/>
            <person name="Lipzen A."/>
            <person name="O'Donnell K."/>
            <person name="Pangilinan J."/>
            <person name="Reynolds N."/>
            <person name="Sandor L."/>
            <person name="Smith M.W."/>
            <person name="Tsang A."/>
            <person name="Grigoriev I.V."/>
            <person name="Stajich J.E."/>
            <person name="Spatafora J.W."/>
        </authorList>
    </citation>
    <scope>NUCLEOTIDE SEQUENCE</scope>
    <source>
        <strain evidence="3">RSA 2281</strain>
    </source>
</reference>
<comment type="caution">
    <text evidence="3">The sequence shown here is derived from an EMBL/GenBank/DDBJ whole genome shotgun (WGS) entry which is preliminary data.</text>
</comment>
<sequence>MRFNIFIPLSVVVIAALIGTVVQAESTVIRKNSGVSGPNSYVATPAKAANALKLIQRNKLTFTKREKDENENEADENDNGN</sequence>
<accession>A0AAD5K7I1</accession>
<evidence type="ECO:0000313" key="3">
    <source>
        <dbReference type="EMBL" id="KAI9272907.1"/>
    </source>
</evidence>
<keyword evidence="2" id="KW-0732">Signal</keyword>
<dbReference type="Proteomes" id="UP001209540">
    <property type="component" value="Unassembled WGS sequence"/>
</dbReference>
<organism evidence="3 4">
    <name type="scientific">Phascolomyces articulosus</name>
    <dbReference type="NCBI Taxonomy" id="60185"/>
    <lineage>
        <taxon>Eukaryota</taxon>
        <taxon>Fungi</taxon>
        <taxon>Fungi incertae sedis</taxon>
        <taxon>Mucoromycota</taxon>
        <taxon>Mucoromycotina</taxon>
        <taxon>Mucoromycetes</taxon>
        <taxon>Mucorales</taxon>
        <taxon>Lichtheimiaceae</taxon>
        <taxon>Phascolomyces</taxon>
    </lineage>
</organism>
<proteinExistence type="predicted"/>